<dbReference type="InterPro" id="IPR003661">
    <property type="entry name" value="HisK_dim/P_dom"/>
</dbReference>
<dbReference type="Gene3D" id="1.20.120.160">
    <property type="entry name" value="HPT domain"/>
    <property type="match status" value="1"/>
</dbReference>
<dbReference type="CDD" id="cd00088">
    <property type="entry name" value="HPT"/>
    <property type="match status" value="1"/>
</dbReference>
<dbReference type="InterPro" id="IPR011006">
    <property type="entry name" value="CheY-like_superfamily"/>
</dbReference>
<dbReference type="Pfam" id="PF00512">
    <property type="entry name" value="HisKA"/>
    <property type="match status" value="1"/>
</dbReference>
<dbReference type="GO" id="GO:0005886">
    <property type="term" value="C:plasma membrane"/>
    <property type="evidence" value="ECO:0007669"/>
    <property type="project" value="UniProtKB-SubCell"/>
</dbReference>
<feature type="transmembrane region" description="Helical" evidence="9">
    <location>
        <begin position="175"/>
        <end position="192"/>
    </location>
</feature>
<dbReference type="PANTHER" id="PTHR45339">
    <property type="entry name" value="HYBRID SIGNAL TRANSDUCTION HISTIDINE KINASE J"/>
    <property type="match status" value="1"/>
</dbReference>
<comment type="function">
    <text evidence="5">Member of the two-component regulatory system BvgS/BvgA. Phosphorylates BvgA via a four-step phosphorelay in response to environmental signals.</text>
</comment>
<dbReference type="InterPro" id="IPR036097">
    <property type="entry name" value="HisK_dim/P_sf"/>
</dbReference>
<feature type="transmembrane region" description="Helical" evidence="9">
    <location>
        <begin position="136"/>
        <end position="155"/>
    </location>
</feature>
<protein>
    <recommendedName>
        <fullName evidence="6">Virulence sensor protein BvgS</fullName>
        <ecNumber evidence="2">2.7.13.3</ecNumber>
    </recommendedName>
</protein>
<dbReference type="PANTHER" id="PTHR45339:SF5">
    <property type="entry name" value="HISTIDINE KINASE"/>
    <property type="match status" value="1"/>
</dbReference>
<evidence type="ECO:0000256" key="4">
    <source>
        <dbReference type="ARBA" id="ARBA00023012"/>
    </source>
</evidence>
<evidence type="ECO:0000259" key="10">
    <source>
        <dbReference type="PROSITE" id="PS50109"/>
    </source>
</evidence>
<dbReference type="PRINTS" id="PR00344">
    <property type="entry name" value="BCTRLSENSOR"/>
</dbReference>
<dbReference type="Gene3D" id="3.30.565.10">
    <property type="entry name" value="Histidine kinase-like ATPase, C-terminal domain"/>
    <property type="match status" value="1"/>
</dbReference>
<feature type="domain" description="HPt" evidence="12">
    <location>
        <begin position="844"/>
        <end position="936"/>
    </location>
</feature>
<dbReference type="InterPro" id="IPR007891">
    <property type="entry name" value="CHASE3"/>
</dbReference>
<organism evidence="13 14">
    <name type="scientific">Sulfuriferula plumbiphila</name>
    <dbReference type="NCBI Taxonomy" id="171865"/>
    <lineage>
        <taxon>Bacteria</taxon>
        <taxon>Pseudomonadati</taxon>
        <taxon>Pseudomonadota</taxon>
        <taxon>Betaproteobacteria</taxon>
        <taxon>Nitrosomonadales</taxon>
        <taxon>Sulfuricellaceae</taxon>
        <taxon>Sulfuriferula</taxon>
    </lineage>
</organism>
<keyword evidence="14" id="KW-1185">Reference proteome</keyword>
<dbReference type="SUPFAM" id="SSF55874">
    <property type="entry name" value="ATPase domain of HSP90 chaperone/DNA topoisomerase II/histidine kinase"/>
    <property type="match status" value="1"/>
</dbReference>
<dbReference type="EMBL" id="BKAD01000018">
    <property type="protein sequence ID" value="GEP30791.1"/>
    <property type="molecule type" value="Genomic_DNA"/>
</dbReference>
<dbReference type="Pfam" id="PF02518">
    <property type="entry name" value="HATPase_c"/>
    <property type="match status" value="1"/>
</dbReference>
<dbReference type="GO" id="GO:0000155">
    <property type="term" value="F:phosphorelay sensor kinase activity"/>
    <property type="evidence" value="ECO:0007669"/>
    <property type="project" value="InterPro"/>
</dbReference>
<dbReference type="CDD" id="cd00082">
    <property type="entry name" value="HisKA"/>
    <property type="match status" value="1"/>
</dbReference>
<dbReference type="InterPro" id="IPR036641">
    <property type="entry name" value="HPT_dom_sf"/>
</dbReference>
<feature type="transmembrane region" description="Helical" evidence="9">
    <location>
        <begin position="36"/>
        <end position="54"/>
    </location>
</feature>
<evidence type="ECO:0000256" key="2">
    <source>
        <dbReference type="ARBA" id="ARBA00012438"/>
    </source>
</evidence>
<dbReference type="Gene3D" id="1.10.287.130">
    <property type="match status" value="1"/>
</dbReference>
<dbReference type="SMART" id="SM00448">
    <property type="entry name" value="REC"/>
    <property type="match status" value="1"/>
</dbReference>
<accession>A0A512L9H4</accession>
<dbReference type="PROSITE" id="PS50894">
    <property type="entry name" value="HPT"/>
    <property type="match status" value="1"/>
</dbReference>
<dbReference type="Gene3D" id="3.40.50.2300">
    <property type="match status" value="1"/>
</dbReference>
<feature type="modified residue" description="Phosphohistidine" evidence="7">
    <location>
        <position position="883"/>
    </location>
</feature>
<dbReference type="AlphaFoldDB" id="A0A512L9H4"/>
<dbReference type="InterPro" id="IPR003594">
    <property type="entry name" value="HATPase_dom"/>
</dbReference>
<dbReference type="InterPro" id="IPR008207">
    <property type="entry name" value="Sig_transdc_His_kin_Hpt_dom"/>
</dbReference>
<evidence type="ECO:0000256" key="5">
    <source>
        <dbReference type="ARBA" id="ARBA00058004"/>
    </source>
</evidence>
<dbReference type="InterPro" id="IPR004358">
    <property type="entry name" value="Sig_transdc_His_kin-like_C"/>
</dbReference>
<dbReference type="GO" id="GO:0005524">
    <property type="term" value="F:ATP binding"/>
    <property type="evidence" value="ECO:0007669"/>
    <property type="project" value="UniProtKB-KW"/>
</dbReference>
<evidence type="ECO:0000313" key="14">
    <source>
        <dbReference type="Proteomes" id="UP000321337"/>
    </source>
</evidence>
<keyword evidence="9" id="KW-0472">Membrane</keyword>
<dbReference type="PROSITE" id="PS50110">
    <property type="entry name" value="RESPONSE_REGULATORY"/>
    <property type="match status" value="1"/>
</dbReference>
<dbReference type="SMART" id="SM00073">
    <property type="entry name" value="HPT"/>
    <property type="match status" value="1"/>
</dbReference>
<gene>
    <name evidence="13" type="ORF">TPL01_19290</name>
</gene>
<dbReference type="CDD" id="cd17546">
    <property type="entry name" value="REC_hyHK_CKI1_RcsC-like"/>
    <property type="match status" value="1"/>
</dbReference>
<dbReference type="InterPro" id="IPR005467">
    <property type="entry name" value="His_kinase_dom"/>
</dbReference>
<evidence type="ECO:0000256" key="6">
    <source>
        <dbReference type="ARBA" id="ARBA00070152"/>
    </source>
</evidence>
<dbReference type="SUPFAM" id="SSF47226">
    <property type="entry name" value="Histidine-containing phosphotransfer domain, HPT domain"/>
    <property type="match status" value="1"/>
</dbReference>
<sequence length="936" mass="102543">MAAVITGTLGLAVLVGWVFSVPLLKSVFPGAVEMKANTAVGLVLAAWALFMLGKRPSQSRSRLAQIVALVVVALGLATLSQYLFGWQLGIDELLFHDTADAYNAIRGRMSPFTAVAFAIIGLTLTALPVRSLRPLVRLMSIVVIAIGAIVLLGYLWNTSELVTDSWLPPVAVNSAFAFTLLGVGMFLASWVPEPLSVRNTSVEIKILAGFIIAFVLLIAGGGYTYRTSAEYVNSAKWVTHTQHVRAELGQLFSAILDVESTQRSYLLTGKHSQKADYARSISEVNIHKQKLARLIDDNPEQMKNITDLGLLIVHRLNNLAQEVTVFEHQGNAAERVAIASDDGIQTMQAIRSQIKRMDNVELKLLSDREAALAHHRERTLVALMAMVAVTIGILTTLFLGIRREIIARAQAEALLYQAKEKAENASRSKDSFLATMSHEIRTPLTGMLGMLELLSLTTLDNEQHATLDAAWDSGRGLLRIVSDILDWSKIEEGKLELSPHATSIPQLLQEVINTYSRVASAKSLLLWQHADARLSAAHRVDALRLSQVLNNFVSNAIKFTQHGEIELRAELLEQLENGERIRFSVKDTGIGIAKDVQQLLFQRYRQESADTARLFGGTGLGLAICRHLTELLGGDIELQSEPGQGSIFSITLTLPVSTAPAESVRRLHPDVAQRAVKPLLDGNVDAPLVLAVDDHPINRDLLARQIRLLGLRAETAENGKVALPMWRDGRFALVITDCHMPAMDGYALSQAIRKIEAEERLPHTPIIAWTANALAEEAVHCHDAGMDEILIKPADLGQLKKALAKWLCITETDHSQPTPALQDADSGLIAQPIDYAVLNKIVPDSAEQIQLLHDFQAHIRADRAKLLEMLEQGDQVNVERMVHRMKGSSRMVGAQNLSNACVSIETACNGNMDDVRVAMAGLDEAIRQIESHCNAL</sequence>
<name>A0A512L9H4_9PROT</name>
<dbReference type="SUPFAM" id="SSF52172">
    <property type="entry name" value="CheY-like"/>
    <property type="match status" value="1"/>
</dbReference>
<feature type="transmembrane region" description="Helical" evidence="9">
    <location>
        <begin position="204"/>
        <end position="225"/>
    </location>
</feature>
<dbReference type="InterPro" id="IPR001789">
    <property type="entry name" value="Sig_transdc_resp-reg_receiver"/>
</dbReference>
<evidence type="ECO:0000259" key="12">
    <source>
        <dbReference type="PROSITE" id="PS50894"/>
    </source>
</evidence>
<dbReference type="Pfam" id="PF00072">
    <property type="entry name" value="Response_reg"/>
    <property type="match status" value="1"/>
</dbReference>
<dbReference type="Proteomes" id="UP000321337">
    <property type="component" value="Unassembled WGS sequence"/>
</dbReference>
<keyword evidence="9" id="KW-0812">Transmembrane</keyword>
<comment type="catalytic activity">
    <reaction evidence="1">
        <text>ATP + protein L-histidine = ADP + protein N-phospho-L-histidine.</text>
        <dbReference type="EC" id="2.7.13.3"/>
    </reaction>
</comment>
<dbReference type="Pfam" id="PF05227">
    <property type="entry name" value="CHASE3"/>
    <property type="match status" value="1"/>
</dbReference>
<proteinExistence type="predicted"/>
<dbReference type="SMART" id="SM00387">
    <property type="entry name" value="HATPase_c"/>
    <property type="match status" value="1"/>
</dbReference>
<dbReference type="Pfam" id="PF01627">
    <property type="entry name" value="Hpt"/>
    <property type="match status" value="1"/>
</dbReference>
<dbReference type="InterPro" id="IPR036890">
    <property type="entry name" value="HATPase_C_sf"/>
</dbReference>
<evidence type="ECO:0000256" key="7">
    <source>
        <dbReference type="PROSITE-ProRule" id="PRU00110"/>
    </source>
</evidence>
<evidence type="ECO:0000256" key="1">
    <source>
        <dbReference type="ARBA" id="ARBA00000085"/>
    </source>
</evidence>
<reference evidence="13 14" key="1">
    <citation type="submission" date="2019-07" db="EMBL/GenBank/DDBJ databases">
        <title>Whole genome shotgun sequence of Thiobacillus plumbophilus NBRC 107929.</title>
        <authorList>
            <person name="Hosoyama A."/>
            <person name="Uohara A."/>
            <person name="Ohji S."/>
            <person name="Ichikawa N."/>
        </authorList>
    </citation>
    <scope>NUCLEOTIDE SEQUENCE [LARGE SCALE GENOMIC DNA]</scope>
    <source>
        <strain evidence="13 14">NBRC 107929</strain>
    </source>
</reference>
<evidence type="ECO:0000256" key="9">
    <source>
        <dbReference type="SAM" id="Phobius"/>
    </source>
</evidence>
<keyword evidence="3 8" id="KW-0597">Phosphoprotein</keyword>
<dbReference type="CDD" id="cd19410">
    <property type="entry name" value="HK9-like_sensor"/>
    <property type="match status" value="1"/>
</dbReference>
<evidence type="ECO:0000256" key="3">
    <source>
        <dbReference type="ARBA" id="ARBA00022553"/>
    </source>
</evidence>
<feature type="transmembrane region" description="Helical" evidence="9">
    <location>
        <begin position="380"/>
        <end position="401"/>
    </location>
</feature>
<keyword evidence="4" id="KW-0902">Two-component regulatory system</keyword>
<feature type="domain" description="Response regulatory" evidence="11">
    <location>
        <begin position="688"/>
        <end position="807"/>
    </location>
</feature>
<feature type="modified residue" description="4-aspartylphosphate" evidence="8">
    <location>
        <position position="737"/>
    </location>
</feature>
<dbReference type="FunFam" id="3.30.565.10:FF:000010">
    <property type="entry name" value="Sensor histidine kinase RcsC"/>
    <property type="match status" value="1"/>
</dbReference>
<dbReference type="EC" id="2.7.13.3" evidence="2"/>
<dbReference type="PROSITE" id="PS50109">
    <property type="entry name" value="HIS_KIN"/>
    <property type="match status" value="1"/>
</dbReference>
<dbReference type="SUPFAM" id="SSF47384">
    <property type="entry name" value="Homodimeric domain of signal transducing histidine kinase"/>
    <property type="match status" value="1"/>
</dbReference>
<evidence type="ECO:0000313" key="13">
    <source>
        <dbReference type="EMBL" id="GEP30791.1"/>
    </source>
</evidence>
<dbReference type="CDD" id="cd16922">
    <property type="entry name" value="HATPase_EvgS-ArcB-TorS-like"/>
    <property type="match status" value="1"/>
</dbReference>
<dbReference type="SMART" id="SM00388">
    <property type="entry name" value="HisKA"/>
    <property type="match status" value="1"/>
</dbReference>
<comment type="caution">
    <text evidence="13">The sequence shown here is derived from an EMBL/GenBank/DDBJ whole genome shotgun (WGS) entry which is preliminary data.</text>
</comment>
<feature type="transmembrane region" description="Helical" evidence="9">
    <location>
        <begin position="66"/>
        <end position="89"/>
    </location>
</feature>
<evidence type="ECO:0000256" key="8">
    <source>
        <dbReference type="PROSITE-ProRule" id="PRU00169"/>
    </source>
</evidence>
<keyword evidence="9" id="KW-1133">Transmembrane helix</keyword>
<feature type="domain" description="Histidine kinase" evidence="10">
    <location>
        <begin position="435"/>
        <end position="656"/>
    </location>
</feature>
<evidence type="ECO:0000259" key="11">
    <source>
        <dbReference type="PROSITE" id="PS50110"/>
    </source>
</evidence>